<dbReference type="RefSeq" id="WP_015243795.1">
    <property type="nucleotide sequence ID" value="NC_019892.1"/>
</dbReference>
<proteinExistence type="predicted"/>
<dbReference type="AlphaFoldDB" id="L0D6W1"/>
<dbReference type="EMBL" id="CP003364">
    <property type="protein sequence ID" value="AGA24610.1"/>
    <property type="molecule type" value="Genomic_DNA"/>
</dbReference>
<evidence type="ECO:0000313" key="1">
    <source>
        <dbReference type="EMBL" id="AGA24610.1"/>
    </source>
</evidence>
<keyword evidence="2" id="KW-1185">Reference proteome</keyword>
<dbReference type="Proteomes" id="UP000010798">
    <property type="component" value="Chromosome"/>
</dbReference>
<evidence type="ECO:0000313" key="2">
    <source>
        <dbReference type="Proteomes" id="UP000010798"/>
    </source>
</evidence>
<accession>L0D6W1</accession>
<dbReference type="OrthoDB" id="281741at2"/>
<gene>
    <name evidence="1" type="ordered locus">Sinac_0153</name>
</gene>
<organism evidence="1 2">
    <name type="scientific">Singulisphaera acidiphila (strain ATCC BAA-1392 / DSM 18658 / VKM B-2454 / MOB10)</name>
    <dbReference type="NCBI Taxonomy" id="886293"/>
    <lineage>
        <taxon>Bacteria</taxon>
        <taxon>Pseudomonadati</taxon>
        <taxon>Planctomycetota</taxon>
        <taxon>Planctomycetia</taxon>
        <taxon>Isosphaerales</taxon>
        <taxon>Isosphaeraceae</taxon>
        <taxon>Singulisphaera</taxon>
    </lineage>
</organism>
<sequence>MAAPLHSCLSCGHVWTSLAPDKLRSLIQSRGAELAKQHLASLDLGPAHDLPDVAEARDAAVKAAEIDALVLAYKQPEATRRYRQFTTTTWDEAIGTIRNWHHFKRREKLAMFGWHSKETSKADELKRLDHPMSDPLLDF</sequence>
<protein>
    <submittedName>
        <fullName evidence="1">Uncharacterized protein</fullName>
    </submittedName>
</protein>
<reference evidence="1 2" key="1">
    <citation type="submission" date="2012-02" db="EMBL/GenBank/DDBJ databases">
        <title>Complete sequence of chromosome of Singulisphaera acidiphila DSM 18658.</title>
        <authorList>
            <consortium name="US DOE Joint Genome Institute (JGI-PGF)"/>
            <person name="Lucas S."/>
            <person name="Copeland A."/>
            <person name="Lapidus A."/>
            <person name="Glavina del Rio T."/>
            <person name="Dalin E."/>
            <person name="Tice H."/>
            <person name="Bruce D."/>
            <person name="Goodwin L."/>
            <person name="Pitluck S."/>
            <person name="Peters L."/>
            <person name="Ovchinnikova G."/>
            <person name="Chertkov O."/>
            <person name="Kyrpides N."/>
            <person name="Mavromatis K."/>
            <person name="Ivanova N."/>
            <person name="Brettin T."/>
            <person name="Detter J.C."/>
            <person name="Han C."/>
            <person name="Larimer F."/>
            <person name="Land M."/>
            <person name="Hauser L."/>
            <person name="Markowitz V."/>
            <person name="Cheng J.-F."/>
            <person name="Hugenholtz P."/>
            <person name="Woyke T."/>
            <person name="Wu D."/>
            <person name="Tindall B."/>
            <person name="Pomrenke H."/>
            <person name="Brambilla E."/>
            <person name="Klenk H.-P."/>
            <person name="Eisen J.A."/>
        </authorList>
    </citation>
    <scope>NUCLEOTIDE SEQUENCE [LARGE SCALE GENOMIC DNA]</scope>
    <source>
        <strain evidence="2">ATCC BAA-1392 / DSM 18658 / VKM B-2454 / MOB10</strain>
    </source>
</reference>
<name>L0D6W1_SINAD</name>
<dbReference type="KEGG" id="saci:Sinac_0153"/>
<dbReference type="HOGENOM" id="CLU_1843771_0_0_0"/>